<feature type="region of interest" description="Disordered" evidence="1">
    <location>
        <begin position="496"/>
        <end position="518"/>
    </location>
</feature>
<feature type="chain" id="PRO_5002120223" description="Phosphatidylethanolamine-binding protein" evidence="2">
    <location>
        <begin position="21"/>
        <end position="743"/>
    </location>
</feature>
<dbReference type="STRING" id="35722.A0A0B7N5R6"/>
<protein>
    <recommendedName>
        <fullName evidence="5">Phosphatidylethanolamine-binding protein</fullName>
    </recommendedName>
</protein>
<evidence type="ECO:0008006" key="5">
    <source>
        <dbReference type="Google" id="ProtNLM"/>
    </source>
</evidence>
<dbReference type="AlphaFoldDB" id="A0A0B7N5R6"/>
<evidence type="ECO:0000313" key="4">
    <source>
        <dbReference type="Proteomes" id="UP000054107"/>
    </source>
</evidence>
<organism evidence="3 4">
    <name type="scientific">Parasitella parasitica</name>
    <dbReference type="NCBI Taxonomy" id="35722"/>
    <lineage>
        <taxon>Eukaryota</taxon>
        <taxon>Fungi</taxon>
        <taxon>Fungi incertae sedis</taxon>
        <taxon>Mucoromycota</taxon>
        <taxon>Mucoromycotina</taxon>
        <taxon>Mucoromycetes</taxon>
        <taxon>Mucorales</taxon>
        <taxon>Mucorineae</taxon>
        <taxon>Mucoraceae</taxon>
        <taxon>Parasitella</taxon>
    </lineage>
</organism>
<feature type="region of interest" description="Disordered" evidence="1">
    <location>
        <begin position="319"/>
        <end position="356"/>
    </location>
</feature>
<dbReference type="InterPro" id="IPR035810">
    <property type="entry name" value="PEBP_euk"/>
</dbReference>
<accession>A0A0B7N5R6</accession>
<evidence type="ECO:0000256" key="2">
    <source>
        <dbReference type="SAM" id="SignalP"/>
    </source>
</evidence>
<dbReference type="InterPro" id="IPR008914">
    <property type="entry name" value="PEBP"/>
</dbReference>
<dbReference type="OrthoDB" id="2506647at2759"/>
<name>A0A0B7N5R6_9FUNG</name>
<reference evidence="3 4" key="1">
    <citation type="submission" date="2014-09" db="EMBL/GenBank/DDBJ databases">
        <authorList>
            <person name="Ellenberger Sabrina"/>
        </authorList>
    </citation>
    <scope>NUCLEOTIDE SEQUENCE [LARGE SCALE GENOMIC DNA]</scope>
    <source>
        <strain evidence="3 4">CBS 412.66</strain>
    </source>
</reference>
<feature type="compositionally biased region" description="Basic and acidic residues" evidence="1">
    <location>
        <begin position="256"/>
        <end position="273"/>
    </location>
</feature>
<dbReference type="EMBL" id="LN725192">
    <property type="protein sequence ID" value="CEP10783.1"/>
    <property type="molecule type" value="Genomic_DNA"/>
</dbReference>
<feature type="signal peptide" evidence="2">
    <location>
        <begin position="1"/>
        <end position="20"/>
    </location>
</feature>
<evidence type="ECO:0000313" key="3">
    <source>
        <dbReference type="EMBL" id="CEP10783.1"/>
    </source>
</evidence>
<dbReference type="Gene3D" id="3.90.280.10">
    <property type="entry name" value="PEBP-like"/>
    <property type="match status" value="1"/>
</dbReference>
<dbReference type="InterPro" id="IPR036610">
    <property type="entry name" value="PEBP-like_sf"/>
</dbReference>
<gene>
    <name evidence="3" type="primary">PARPA_04548.1 scaffold 14269</name>
</gene>
<feature type="compositionally biased region" description="Low complexity" evidence="1">
    <location>
        <begin position="279"/>
        <end position="295"/>
    </location>
</feature>
<feature type="compositionally biased region" description="Acidic residues" evidence="1">
    <location>
        <begin position="344"/>
        <end position="356"/>
    </location>
</feature>
<keyword evidence="4" id="KW-1185">Reference proteome</keyword>
<proteinExistence type="predicted"/>
<evidence type="ECO:0000256" key="1">
    <source>
        <dbReference type="SAM" id="MobiDB-lite"/>
    </source>
</evidence>
<keyword evidence="2" id="KW-0732">Signal</keyword>
<dbReference type="PANTHER" id="PTHR11362">
    <property type="entry name" value="PHOSPHATIDYLETHANOLAMINE-BINDING PROTEIN"/>
    <property type="match status" value="1"/>
</dbReference>
<feature type="region of interest" description="Disordered" evidence="1">
    <location>
        <begin position="246"/>
        <end position="305"/>
    </location>
</feature>
<sequence>MVNLTTFMVMATAMLLGVNALDKVTADKIKQELVKAKIIPDAIEEFEPLTKLKITYDEHNDLENGEHLKPEETLVAPSIWFDAPKKNTEYTLAMVNLDSNGPMIRHWIATNVKGGDEKGTAFLSQLPNRQYTSYKGPTPPSGSTDHRVAFILFEQEALNQTFVPEIDGSTTRNRAFFNLTQFAQENKLKPVSAAYFYTEYQEGFSQQYPPVDDDISEEIHEAGLVHDILDDVGNILDLDGILGITIGIGNNDNNDDEKGSTKGGTGEDKDDIKNPVQIKPSKPSTSVDPDTTPKPTTKPKKGGLLHGILDDVQDLLHDILGKDDDDDDDDDRIPSKNKPKHVGDDDDDDDEDDEDGINIDLNILRAASASPSVSASALASRPSADIKQAGLLGDLLNGLDDILDIDLNIGHHDDDDDRRPPRRRPNNRHDDDDDEDDEDSININLDLLRLGSASASASAMAAKPSTDLKQAGLLDGLLDDLGNILDIDINIGDEDDDDYKKPLRKAPKGGNDNDDDDGINIDLNLARAASASVSATAATAKSSGGLKPAGLLNNLLDDLNLDVQLNVGDTDNDFDDHRRGKSRANSNDDIVVVKVESNLSRPYPPLLAAHASQSAAAAVARPSAELKQAGILDNLVDSIGYLLGKHHDVEDDIVSGDLVIENDANSIQVAIALPSSSVEVVDLTDDLLAELRNGVYDVRIDAENHGFIENDAALQSLVVGARYVSVPSIENEEVIQSAMAASV</sequence>
<dbReference type="CDD" id="cd00866">
    <property type="entry name" value="PEBP_euk"/>
    <property type="match status" value="1"/>
</dbReference>
<dbReference type="Pfam" id="PF01161">
    <property type="entry name" value="PBP"/>
    <property type="match status" value="1"/>
</dbReference>
<dbReference type="SUPFAM" id="SSF49777">
    <property type="entry name" value="PEBP-like"/>
    <property type="match status" value="1"/>
</dbReference>
<dbReference type="PANTHER" id="PTHR11362:SF82">
    <property type="entry name" value="PHOSPHATIDYLETHANOLAMINE-BINDING PROTEIN 4"/>
    <property type="match status" value="1"/>
</dbReference>
<dbReference type="Proteomes" id="UP000054107">
    <property type="component" value="Unassembled WGS sequence"/>
</dbReference>
<feature type="region of interest" description="Disordered" evidence="1">
    <location>
        <begin position="409"/>
        <end position="439"/>
    </location>
</feature>
<feature type="compositionally biased region" description="Basic and acidic residues" evidence="1">
    <location>
        <begin position="409"/>
        <end position="419"/>
    </location>
</feature>